<evidence type="ECO:0000256" key="1">
    <source>
        <dbReference type="ARBA" id="ARBA00022441"/>
    </source>
</evidence>
<evidence type="ECO:0000313" key="2">
    <source>
        <dbReference type="EMBL" id="TFK10871.1"/>
    </source>
</evidence>
<proteinExistence type="predicted"/>
<keyword evidence="1" id="KW-0880">Kelch repeat</keyword>
<evidence type="ECO:0000313" key="3">
    <source>
        <dbReference type="Proteomes" id="UP000297703"/>
    </source>
</evidence>
<dbReference type="STRING" id="55544.A0A4D9EHW2"/>
<dbReference type="Proteomes" id="UP000297703">
    <property type="component" value="Unassembled WGS sequence"/>
</dbReference>
<name>A0A4D9EHW2_9SAUR</name>
<dbReference type="InterPro" id="IPR006652">
    <property type="entry name" value="Kelch_1"/>
</dbReference>
<gene>
    <name evidence="2" type="ORF">DR999_PMT06287</name>
</gene>
<dbReference type="AlphaFoldDB" id="A0A4D9EHW2"/>
<comment type="caution">
    <text evidence="2">The sequence shown here is derived from an EMBL/GenBank/DDBJ whole genome shotgun (WGS) entry which is preliminary data.</text>
</comment>
<dbReference type="SUPFAM" id="SSF117281">
    <property type="entry name" value="Kelch motif"/>
    <property type="match status" value="1"/>
</dbReference>
<sequence length="151" mass="16603">MQPHKAESHCSVSVKHQTCLEFKLQCSCAARQAEEAGGGPFAKAEMQIEVAKQVIIAASPSDLGQLLVYICGGFNGNECLFTAEAYDAKTNQWTLIAPMRSRRSGIGVIAYGEHVYAPMLGSMLPDETTLQDYHSEMKSNTPLRQVPYLYE</sequence>
<reference evidence="2 3" key="2">
    <citation type="submission" date="2019-04" db="EMBL/GenBank/DDBJ databases">
        <title>The genome sequence of big-headed turtle.</title>
        <authorList>
            <person name="Gong S."/>
        </authorList>
    </citation>
    <scope>NUCLEOTIDE SEQUENCE [LARGE SCALE GENOMIC DNA]</scope>
    <source>
        <strain evidence="2">DO16091913</strain>
        <tissue evidence="2">Muscle</tissue>
    </source>
</reference>
<reference evidence="2 3" key="1">
    <citation type="submission" date="2019-04" db="EMBL/GenBank/DDBJ databases">
        <title>Draft genome of the big-headed turtle Platysternon megacephalum.</title>
        <authorList>
            <person name="Gong S."/>
        </authorList>
    </citation>
    <scope>NUCLEOTIDE SEQUENCE [LARGE SCALE GENOMIC DNA]</scope>
    <source>
        <strain evidence="2">DO16091913</strain>
        <tissue evidence="2">Muscle</tissue>
    </source>
</reference>
<organism evidence="2 3">
    <name type="scientific">Platysternon megacephalum</name>
    <name type="common">big-headed turtle</name>
    <dbReference type="NCBI Taxonomy" id="55544"/>
    <lineage>
        <taxon>Eukaryota</taxon>
        <taxon>Metazoa</taxon>
        <taxon>Chordata</taxon>
        <taxon>Craniata</taxon>
        <taxon>Vertebrata</taxon>
        <taxon>Euteleostomi</taxon>
        <taxon>Archelosauria</taxon>
        <taxon>Testudinata</taxon>
        <taxon>Testudines</taxon>
        <taxon>Cryptodira</taxon>
        <taxon>Durocryptodira</taxon>
        <taxon>Testudinoidea</taxon>
        <taxon>Platysternidae</taxon>
        <taxon>Platysternon</taxon>
    </lineage>
</organism>
<dbReference type="OrthoDB" id="191037at2759"/>
<protein>
    <submittedName>
        <fullName evidence="2">Mucin-19-like</fullName>
    </submittedName>
</protein>
<dbReference type="Gene3D" id="2.120.10.80">
    <property type="entry name" value="Kelch-type beta propeller"/>
    <property type="match status" value="1"/>
</dbReference>
<keyword evidence="3" id="KW-1185">Reference proteome</keyword>
<accession>A0A4D9EHW2</accession>
<dbReference type="SMART" id="SM00612">
    <property type="entry name" value="Kelch"/>
    <property type="match status" value="1"/>
</dbReference>
<dbReference type="Pfam" id="PF01344">
    <property type="entry name" value="Kelch_1"/>
    <property type="match status" value="1"/>
</dbReference>
<dbReference type="InterPro" id="IPR015915">
    <property type="entry name" value="Kelch-typ_b-propeller"/>
</dbReference>
<dbReference type="EMBL" id="QXTE01000039">
    <property type="protein sequence ID" value="TFK10871.1"/>
    <property type="molecule type" value="Genomic_DNA"/>
</dbReference>